<keyword evidence="2" id="KW-1133">Transmembrane helix</keyword>
<reference evidence="4" key="1">
    <citation type="journal article" date="2012" name="MBio">
        <title>Comparative genome analysis of Trichophyton rubrum and related dermatophytes reveals candidate genes involved in infection.</title>
        <authorList>
            <person name="Martinez D.A."/>
            <person name="Oliver B.G."/>
            <person name="Graeser Y."/>
            <person name="Goldberg J.M."/>
            <person name="Li W."/>
            <person name="Martinez-Rossi N.M."/>
            <person name="Monod M."/>
            <person name="Shelest E."/>
            <person name="Barton R.C."/>
            <person name="Birch E."/>
            <person name="Brakhage A.A."/>
            <person name="Chen Z."/>
            <person name="Gurr S.J."/>
            <person name="Heiman D."/>
            <person name="Heitman J."/>
            <person name="Kosti I."/>
            <person name="Rossi A."/>
            <person name="Saif S."/>
            <person name="Samalova M."/>
            <person name="Saunders C.W."/>
            <person name="Shea T."/>
            <person name="Summerbell R.C."/>
            <person name="Xu J."/>
            <person name="Young S."/>
            <person name="Zeng Q."/>
            <person name="Birren B.W."/>
            <person name="Cuomo C.A."/>
            <person name="White T.C."/>
        </authorList>
    </citation>
    <scope>NUCLEOTIDE SEQUENCE [LARGE SCALE GENOMIC DNA]</scope>
    <source>
        <strain evidence="4">CBS 112818</strain>
    </source>
</reference>
<protein>
    <submittedName>
        <fullName evidence="3">C6 transcription factor</fullName>
    </submittedName>
</protein>
<evidence type="ECO:0000313" key="4">
    <source>
        <dbReference type="Proteomes" id="UP000009172"/>
    </source>
</evidence>
<feature type="compositionally biased region" description="Polar residues" evidence="1">
    <location>
        <begin position="205"/>
        <end position="216"/>
    </location>
</feature>
<dbReference type="AlphaFoldDB" id="F2RZR7"/>
<dbReference type="HOGENOM" id="CLU_007201_2_0_1"/>
<dbReference type="InterPro" id="IPR052780">
    <property type="entry name" value="AAA_Catabolism_Regulators"/>
</dbReference>
<dbReference type="Proteomes" id="UP000009172">
    <property type="component" value="Unassembled WGS sequence"/>
</dbReference>
<dbReference type="CDD" id="cd12148">
    <property type="entry name" value="fungal_TF_MHR"/>
    <property type="match status" value="1"/>
</dbReference>
<feature type="region of interest" description="Disordered" evidence="1">
    <location>
        <begin position="307"/>
        <end position="380"/>
    </location>
</feature>
<dbReference type="PANTHER" id="PTHR31644">
    <property type="entry name" value="TRANSCRIPTIONAL ACTIVATOR ARO80-RELATED"/>
    <property type="match status" value="1"/>
</dbReference>
<feature type="transmembrane region" description="Helical" evidence="2">
    <location>
        <begin position="97"/>
        <end position="115"/>
    </location>
</feature>
<evidence type="ECO:0000313" key="3">
    <source>
        <dbReference type="EMBL" id="EGD96866.1"/>
    </source>
</evidence>
<dbReference type="GO" id="GO:0000981">
    <property type="term" value="F:DNA-binding transcription factor activity, RNA polymerase II-specific"/>
    <property type="evidence" value="ECO:0007669"/>
    <property type="project" value="TreeGrafter"/>
</dbReference>
<feature type="region of interest" description="Disordered" evidence="1">
    <location>
        <begin position="123"/>
        <end position="154"/>
    </location>
</feature>
<dbReference type="PANTHER" id="PTHR31644:SF3">
    <property type="entry name" value="ZN(II)2CYS6 TRANSCRIPTION FACTOR (EUROFUNG)"/>
    <property type="match status" value="1"/>
</dbReference>
<feature type="region of interest" description="Disordered" evidence="1">
    <location>
        <begin position="530"/>
        <end position="552"/>
    </location>
</feature>
<dbReference type="GO" id="GO:0005634">
    <property type="term" value="C:nucleus"/>
    <property type="evidence" value="ECO:0007669"/>
    <property type="project" value="TreeGrafter"/>
</dbReference>
<feature type="compositionally biased region" description="Polar residues" evidence="1">
    <location>
        <begin position="953"/>
        <end position="962"/>
    </location>
</feature>
<keyword evidence="4" id="KW-1185">Reference proteome</keyword>
<dbReference type="GO" id="GO:0045944">
    <property type="term" value="P:positive regulation of transcription by RNA polymerase II"/>
    <property type="evidence" value="ECO:0007669"/>
    <property type="project" value="TreeGrafter"/>
</dbReference>
<feature type="compositionally biased region" description="Polar residues" evidence="1">
    <location>
        <begin position="345"/>
        <end position="355"/>
    </location>
</feature>
<dbReference type="OrthoDB" id="2262349at2759"/>
<feature type="compositionally biased region" description="Polar residues" evidence="1">
    <location>
        <begin position="232"/>
        <end position="251"/>
    </location>
</feature>
<evidence type="ECO:0000256" key="2">
    <source>
        <dbReference type="SAM" id="Phobius"/>
    </source>
</evidence>
<evidence type="ECO:0000256" key="1">
    <source>
        <dbReference type="SAM" id="MobiDB-lite"/>
    </source>
</evidence>
<feature type="compositionally biased region" description="Low complexity" evidence="1">
    <location>
        <begin position="360"/>
        <end position="379"/>
    </location>
</feature>
<dbReference type="EMBL" id="GG698497">
    <property type="protein sequence ID" value="EGD96866.1"/>
    <property type="molecule type" value="Genomic_DNA"/>
</dbReference>
<organism evidence="3 4">
    <name type="scientific">Trichophyton tonsurans (strain CBS 112818)</name>
    <name type="common">Scalp ringworm fungus</name>
    <dbReference type="NCBI Taxonomy" id="647933"/>
    <lineage>
        <taxon>Eukaryota</taxon>
        <taxon>Fungi</taxon>
        <taxon>Dikarya</taxon>
        <taxon>Ascomycota</taxon>
        <taxon>Pezizomycotina</taxon>
        <taxon>Eurotiomycetes</taxon>
        <taxon>Eurotiomycetidae</taxon>
        <taxon>Onygenales</taxon>
        <taxon>Arthrodermataceae</taxon>
        <taxon>Trichophyton</taxon>
    </lineage>
</organism>
<proteinExistence type="predicted"/>
<sequence length="1017" mass="112116">MEGAEVERPTWSRASSRREFLRTYKACMSCRSAGEVRARREHDRGIRKAAVSAMSQRAANCQFTKTDLARRRKKVNYYTCCCLLPLLPAFLPAFRRSALVFVFVFVLFLFLFSAAGGRINGGNTTTNTSAPETSAPFSTTTAATTTNTTNAGAGQIAGADADTEEANQVNQSAHDGLYSVSNAGDTPSSTGHHFHNIPGAAGGAPNSNTSTASGHTSMHFDPVGRAAPATPANMSSTGSLSPVLTSSTTINAHRRDYRGSSSDRLHAGAQSSSSHGLHTSVMRTVVSSGNDALNILFQAAAQEQDNEMIDIESTDRRPSISKEGGAWDDVNGSAAAGTGTGQERPYSQHQKTQSHAGIRTYDTPTSTTSYGGSPTSDPTQLSHVEPDVLAVWDQCRFVKMGWFSSREAVTYVDMFFKNMAPLSPILSHFYSHHRNHYWLISQEPVLCCTILMISSRYHTLPGVGGASRGFFIHQRLWQHCQHLIMRVMLGQEKGSKAKTRTVGTIEALLVMSEWHPRSLHFPPESDGWDSDLMMDNTPEHHDSTSPDSSVSASSRWLEDVIEPARRSDRMSWMLLGSGLTLAHELGIFDTDDSRAKSLISSPEGEHQGFPVEETMNFPRHRIRQLLYVFINQLASRLGCMSLMPQSLNHSIVAPSSLNTGIDEWQTFMNSWIELTKLAKSVTDMFFPSATFTRQQLHSGRYIGLLDHFRPLLSQWRQKHLDSKHLSRPFGDMIFIEYQFVRVYTNSIGMQAVVERVLNESDPDVVMDDVRQANMDEIDYEFIQEVIDGSCSLLQKVTTLAENGALRFSPVRIFLRITSSSIFLLKALSLGVRNAKLQESLDILTKSIQALRSSSLDDIHLASRYATLLDSLLSRLRRSFVLSNKNPKVSRSTTRPSSVTPLSKTQNASPATQGLQASPQQPQQQQQQQQQQLPHPLQQTQVQQYSPGGVGSAPMNSSMDVSNNPVFEDPISSLNDISADDWLSLPFDPSMAPFGDGGNQAWSGFEGANLNFIWNLPS</sequence>
<feature type="compositionally biased region" description="Polar residues" evidence="1">
    <location>
        <begin position="177"/>
        <end position="191"/>
    </location>
</feature>
<name>F2RZR7_TRIT1</name>
<feature type="region of interest" description="Disordered" evidence="1">
    <location>
        <begin position="884"/>
        <end position="962"/>
    </location>
</feature>
<dbReference type="GO" id="GO:0009074">
    <property type="term" value="P:aromatic amino acid family catabolic process"/>
    <property type="evidence" value="ECO:0007669"/>
    <property type="project" value="TreeGrafter"/>
</dbReference>
<feature type="region of interest" description="Disordered" evidence="1">
    <location>
        <begin position="177"/>
        <end position="279"/>
    </location>
</feature>
<feature type="compositionally biased region" description="Polar residues" evidence="1">
    <location>
        <begin position="901"/>
        <end position="911"/>
    </location>
</feature>
<feature type="compositionally biased region" description="Low complexity" evidence="1">
    <location>
        <begin position="912"/>
        <end position="943"/>
    </location>
</feature>
<keyword evidence="2" id="KW-0472">Membrane</keyword>
<accession>F2RZR7</accession>
<feature type="compositionally biased region" description="Polar residues" evidence="1">
    <location>
        <begin position="269"/>
        <end position="279"/>
    </location>
</feature>
<gene>
    <name evidence="3" type="ORF">TESG_04294</name>
</gene>
<keyword evidence="2" id="KW-0812">Transmembrane</keyword>
<feature type="compositionally biased region" description="Basic and acidic residues" evidence="1">
    <location>
        <begin position="253"/>
        <end position="266"/>
    </location>
</feature>
<feature type="compositionally biased region" description="Low complexity" evidence="1">
    <location>
        <begin position="884"/>
        <end position="900"/>
    </location>
</feature>